<gene>
    <name evidence="2" type="ORF">HGG79_06290</name>
</gene>
<keyword evidence="3" id="KW-1185">Reference proteome</keyword>
<dbReference type="Pfam" id="PF01636">
    <property type="entry name" value="APH"/>
    <property type="match status" value="1"/>
</dbReference>
<dbReference type="Gene3D" id="3.30.200.20">
    <property type="entry name" value="Phosphorylase Kinase, domain 1"/>
    <property type="match status" value="1"/>
</dbReference>
<organism evidence="2 3">
    <name type="scientific">Clostridium tetanomorphum</name>
    <dbReference type="NCBI Taxonomy" id="1553"/>
    <lineage>
        <taxon>Bacteria</taxon>
        <taxon>Bacillati</taxon>
        <taxon>Bacillota</taxon>
        <taxon>Clostridia</taxon>
        <taxon>Eubacteriales</taxon>
        <taxon>Clostridiaceae</taxon>
        <taxon>Clostridium</taxon>
    </lineage>
</organism>
<dbReference type="Gene3D" id="3.90.1200.10">
    <property type="match status" value="1"/>
</dbReference>
<dbReference type="PANTHER" id="PTHR39179:SF1">
    <property type="entry name" value="SPORE COAT PROTEIN I"/>
    <property type="match status" value="1"/>
</dbReference>
<evidence type="ECO:0000313" key="3">
    <source>
        <dbReference type="Proteomes" id="UP000563151"/>
    </source>
</evidence>
<feature type="domain" description="Aminoglycoside phosphotransferase" evidence="1">
    <location>
        <begin position="47"/>
        <end position="269"/>
    </location>
</feature>
<dbReference type="InterPro" id="IPR014255">
    <property type="entry name" value="Spore_coat_CotS"/>
</dbReference>
<dbReference type="Proteomes" id="UP000563151">
    <property type="component" value="Unassembled WGS sequence"/>
</dbReference>
<accession>A0A923E948</accession>
<evidence type="ECO:0000313" key="2">
    <source>
        <dbReference type="EMBL" id="MBC2397386.1"/>
    </source>
</evidence>
<keyword evidence="2" id="KW-0167">Capsid protein</keyword>
<protein>
    <submittedName>
        <fullName evidence="2">CotS family spore coat protein</fullName>
    </submittedName>
</protein>
<evidence type="ECO:0000259" key="1">
    <source>
        <dbReference type="Pfam" id="PF01636"/>
    </source>
</evidence>
<dbReference type="NCBIfam" id="TIGR02906">
    <property type="entry name" value="spore_CotS"/>
    <property type="match status" value="1"/>
</dbReference>
<dbReference type="SUPFAM" id="SSF56112">
    <property type="entry name" value="Protein kinase-like (PK-like)"/>
    <property type="match status" value="1"/>
</dbReference>
<dbReference type="AlphaFoldDB" id="A0A923E948"/>
<dbReference type="RefSeq" id="WP_035144418.1">
    <property type="nucleotide sequence ID" value="NZ_JAAZWO010000005.1"/>
</dbReference>
<comment type="caution">
    <text evidence="2">The sequence shown here is derived from an EMBL/GenBank/DDBJ whole genome shotgun (WGS) entry which is preliminary data.</text>
</comment>
<dbReference type="GO" id="GO:0042601">
    <property type="term" value="C:endospore-forming forespore"/>
    <property type="evidence" value="ECO:0007669"/>
    <property type="project" value="TreeGrafter"/>
</dbReference>
<keyword evidence="2" id="KW-0946">Virion</keyword>
<name>A0A923E948_CLOTT</name>
<dbReference type="PANTHER" id="PTHR39179">
    <property type="entry name" value="SPORE COAT PROTEIN I"/>
    <property type="match status" value="1"/>
</dbReference>
<reference evidence="2 3" key="1">
    <citation type="submission" date="2020-04" db="EMBL/GenBank/DDBJ databases">
        <title>Genomic insights into acetone-butanol-ethanol (ABE) fermentation by sequencing solventogenic clostridia strains.</title>
        <authorList>
            <person name="Brown S."/>
        </authorList>
    </citation>
    <scope>NUCLEOTIDE SEQUENCE [LARGE SCALE GENOMIC DNA]</scope>
    <source>
        <strain evidence="2 3">DJ011</strain>
    </source>
</reference>
<dbReference type="InterPro" id="IPR002575">
    <property type="entry name" value="Aminoglycoside_PTrfase"/>
</dbReference>
<proteinExistence type="predicted"/>
<dbReference type="InterPro" id="IPR047175">
    <property type="entry name" value="CotS-like"/>
</dbReference>
<sequence>MPYAAETYNINLLSEENVKKYVLPHYGLQDSSVTQIKFKNTDKQRAVYRVDFNGESYCLKKVYFPLEELLFVYSSIEWFYRYGINVPRILPTLGKSRYVEFKNMLFILTPWIEGVKCNYDIEEHILTASKNLGDMHTCSKNFIPIKGSSKRINFDNIYKSTEKNFHQLLDCSNLAFKYKDKFSKKFLQHFDENLTMAKSILSIASTIDNNNLSRSLCHLDYVNKNIIFDETEHIWTIDFDKCKIDYSVHDISYFMRRFLKRDNTNWNVDLAINCLNLYEKSHPLNSDEYKYILAYVGFPQKYWKISRDYYKNIKKCNKNAFTILLEKSVKNDMNQSKFIQLFTKYIEDRFNTIIH</sequence>
<dbReference type="EMBL" id="JAAZWO010000005">
    <property type="protein sequence ID" value="MBC2397386.1"/>
    <property type="molecule type" value="Genomic_DNA"/>
</dbReference>
<dbReference type="InterPro" id="IPR011009">
    <property type="entry name" value="Kinase-like_dom_sf"/>
</dbReference>